<accession>A0A509E8D7</accession>
<dbReference type="AlphaFoldDB" id="A0A509E8D7"/>
<dbReference type="EMBL" id="CABFPH010000003">
    <property type="protein sequence ID" value="VUD69865.1"/>
    <property type="molecule type" value="Genomic_DNA"/>
</dbReference>
<evidence type="ECO:0000313" key="1">
    <source>
        <dbReference type="EMBL" id="VUD69865.1"/>
    </source>
</evidence>
<sequence>MSRRASFRIIERPDGLFNIAVTLAGGGTHAREGLSTPAEIESALSLLRELMAACGAELVEEPTLGLAAE</sequence>
<keyword evidence="2" id="KW-1185">Reference proteome</keyword>
<dbReference type="Proteomes" id="UP000410984">
    <property type="component" value="Unassembled WGS sequence"/>
</dbReference>
<organism evidence="1 2">
    <name type="scientific">Methylobacterium symbioticum</name>
    <dbReference type="NCBI Taxonomy" id="2584084"/>
    <lineage>
        <taxon>Bacteria</taxon>
        <taxon>Pseudomonadati</taxon>
        <taxon>Pseudomonadota</taxon>
        <taxon>Alphaproteobacteria</taxon>
        <taxon>Hyphomicrobiales</taxon>
        <taxon>Methylobacteriaceae</taxon>
        <taxon>Methylobacterium</taxon>
    </lineage>
</organism>
<protein>
    <submittedName>
        <fullName evidence="1">Uncharacterized protein</fullName>
    </submittedName>
</protein>
<evidence type="ECO:0000313" key="2">
    <source>
        <dbReference type="Proteomes" id="UP000410984"/>
    </source>
</evidence>
<name>A0A509E8D7_9HYPH</name>
<dbReference type="RefSeq" id="WP_142581459.1">
    <property type="nucleotide sequence ID" value="NZ_CABFPH010000003.1"/>
</dbReference>
<proteinExistence type="predicted"/>
<reference evidence="1 2" key="1">
    <citation type="submission" date="2019-06" db="EMBL/GenBank/DDBJ databases">
        <authorList>
            <person name="Rodrigo-Torres L."/>
            <person name="Arahal R. D."/>
            <person name="Lucena T."/>
        </authorList>
    </citation>
    <scope>NUCLEOTIDE SEQUENCE [LARGE SCALE GENOMIC DNA]</scope>
    <source>
        <strain evidence="1 2">SB0023/3</strain>
    </source>
</reference>
<dbReference type="OrthoDB" id="7996589at2"/>
<gene>
    <name evidence="1" type="ORF">MET9862_00425</name>
</gene>